<name>A0A3A8I3T6_9BACT</name>
<organism evidence="2 3">
    <name type="scientific">Corallococcus terminator</name>
    <dbReference type="NCBI Taxonomy" id="2316733"/>
    <lineage>
        <taxon>Bacteria</taxon>
        <taxon>Pseudomonadati</taxon>
        <taxon>Myxococcota</taxon>
        <taxon>Myxococcia</taxon>
        <taxon>Myxococcales</taxon>
        <taxon>Cystobacterineae</taxon>
        <taxon>Myxococcaceae</taxon>
        <taxon>Corallococcus</taxon>
    </lineage>
</organism>
<dbReference type="OrthoDB" id="5514294at2"/>
<reference evidence="3" key="1">
    <citation type="submission" date="2018-09" db="EMBL/GenBank/DDBJ databases">
        <authorList>
            <person name="Livingstone P.G."/>
            <person name="Whitworth D.E."/>
        </authorList>
    </citation>
    <scope>NUCLEOTIDE SEQUENCE [LARGE SCALE GENOMIC DNA]</scope>
    <source>
        <strain evidence="3">CA054A</strain>
    </source>
</reference>
<sequence length="115" mass="12298">MASPTPGPYLLKTRRTSMSVRTLMAGIKEKRRVGAHAAQPSVQASKGRKTLAHDDEAELLRQKDLKRVTLGPAAGDHGPKRNNRGTGIRGRKKAPSQIHIKSAGGPHNRSGLHGG</sequence>
<dbReference type="EMBL" id="RAVZ01000287">
    <property type="protein sequence ID" value="RKG77258.1"/>
    <property type="molecule type" value="Genomic_DNA"/>
</dbReference>
<accession>A0A3A8I3T6</accession>
<evidence type="ECO:0000313" key="2">
    <source>
        <dbReference type="EMBL" id="RKG77258.1"/>
    </source>
</evidence>
<evidence type="ECO:0000313" key="3">
    <source>
        <dbReference type="Proteomes" id="UP000268094"/>
    </source>
</evidence>
<comment type="caution">
    <text evidence="2">The sequence shown here is derived from an EMBL/GenBank/DDBJ whole genome shotgun (WGS) entry which is preliminary data.</text>
</comment>
<protein>
    <submittedName>
        <fullName evidence="2">Uncharacterized protein</fullName>
    </submittedName>
</protein>
<feature type="region of interest" description="Disordered" evidence="1">
    <location>
        <begin position="30"/>
        <end position="53"/>
    </location>
</feature>
<gene>
    <name evidence="2" type="ORF">D7V88_31195</name>
</gene>
<keyword evidence="3" id="KW-1185">Reference proteome</keyword>
<evidence type="ECO:0000256" key="1">
    <source>
        <dbReference type="SAM" id="MobiDB-lite"/>
    </source>
</evidence>
<dbReference type="Proteomes" id="UP000268094">
    <property type="component" value="Unassembled WGS sequence"/>
</dbReference>
<dbReference type="AlphaFoldDB" id="A0A3A8I3T6"/>
<feature type="region of interest" description="Disordered" evidence="1">
    <location>
        <begin position="65"/>
        <end position="115"/>
    </location>
</feature>
<proteinExistence type="predicted"/>